<evidence type="ECO:0000313" key="2">
    <source>
        <dbReference type="EMBL" id="CDW21770.1"/>
    </source>
</evidence>
<organism evidence="2">
    <name type="scientific">Lepeophtheirus salmonis</name>
    <name type="common">Salmon louse</name>
    <name type="synonym">Caligus salmonis</name>
    <dbReference type="NCBI Taxonomy" id="72036"/>
    <lineage>
        <taxon>Eukaryota</taxon>
        <taxon>Metazoa</taxon>
        <taxon>Ecdysozoa</taxon>
        <taxon>Arthropoda</taxon>
        <taxon>Crustacea</taxon>
        <taxon>Multicrustacea</taxon>
        <taxon>Hexanauplia</taxon>
        <taxon>Copepoda</taxon>
        <taxon>Siphonostomatoida</taxon>
        <taxon>Caligidae</taxon>
        <taxon>Lepeophtheirus</taxon>
    </lineage>
</organism>
<feature type="transmembrane region" description="Helical" evidence="1">
    <location>
        <begin position="16"/>
        <end position="34"/>
    </location>
</feature>
<reference evidence="2" key="1">
    <citation type="submission" date="2014-05" db="EMBL/GenBank/DDBJ databases">
        <authorList>
            <person name="Chronopoulou M."/>
        </authorList>
    </citation>
    <scope>NUCLEOTIDE SEQUENCE</scope>
    <source>
        <tissue evidence="2">Whole organism</tissue>
    </source>
</reference>
<evidence type="ECO:0000256" key="1">
    <source>
        <dbReference type="SAM" id="Phobius"/>
    </source>
</evidence>
<dbReference type="AlphaFoldDB" id="A0A0K2T7H9"/>
<keyword evidence="1" id="KW-0472">Membrane</keyword>
<dbReference type="EMBL" id="HACA01004409">
    <property type="protein sequence ID" value="CDW21770.1"/>
    <property type="molecule type" value="Transcribed_RNA"/>
</dbReference>
<keyword evidence="1" id="KW-0812">Transmembrane</keyword>
<sequence>SAHFFRSGSHKPIARHYDLLVLIGTLFISLIGNHCKRSRSLLPSASSIALFIWTLHVRPSSFKIIKDEVIFFKVKHYPASKDLE</sequence>
<name>A0A0K2T7H9_LEPSM</name>
<keyword evidence="1" id="KW-1133">Transmembrane helix</keyword>
<proteinExistence type="predicted"/>
<protein>
    <submittedName>
        <fullName evidence="2">Uncharacterized protein</fullName>
    </submittedName>
</protein>
<accession>A0A0K2T7H9</accession>
<feature type="non-terminal residue" evidence="2">
    <location>
        <position position="1"/>
    </location>
</feature>